<dbReference type="GO" id="GO:0016020">
    <property type="term" value="C:membrane"/>
    <property type="evidence" value="ECO:0007669"/>
    <property type="project" value="UniProtKB-SubCell"/>
</dbReference>
<sequence>MQQNKIETLKFATNQLWLYGSFLLLIFGLIDNSINALMFSTKLKANPCSFYLLAGDITNSFTLLTNLVPIIFDVLHNRYFSRSKLILCKISTYFPTVFTTVSILMLYLASADHYCSTSRDVRR</sequence>
<dbReference type="AlphaFoldDB" id="A0A817SGM5"/>
<dbReference type="Proteomes" id="UP000663833">
    <property type="component" value="Unassembled WGS sequence"/>
</dbReference>
<evidence type="ECO:0000313" key="11">
    <source>
        <dbReference type="Proteomes" id="UP000663833"/>
    </source>
</evidence>
<evidence type="ECO:0000256" key="3">
    <source>
        <dbReference type="ARBA" id="ARBA00022989"/>
    </source>
</evidence>
<evidence type="ECO:0000313" key="9">
    <source>
        <dbReference type="EMBL" id="CAF4253230.1"/>
    </source>
</evidence>
<dbReference type="EMBL" id="CAJOBP010007143">
    <property type="protein sequence ID" value="CAF4508217.1"/>
    <property type="molecule type" value="Genomic_DNA"/>
</dbReference>
<feature type="transmembrane region" description="Helical" evidence="5">
    <location>
        <begin position="50"/>
        <end position="72"/>
    </location>
</feature>
<evidence type="ECO:0000256" key="1">
    <source>
        <dbReference type="ARBA" id="ARBA00004370"/>
    </source>
</evidence>
<organism evidence="7 11">
    <name type="scientific">Rotaria socialis</name>
    <dbReference type="NCBI Taxonomy" id="392032"/>
    <lineage>
        <taxon>Eukaryota</taxon>
        <taxon>Metazoa</taxon>
        <taxon>Spiralia</taxon>
        <taxon>Gnathifera</taxon>
        <taxon>Rotifera</taxon>
        <taxon>Eurotatoria</taxon>
        <taxon>Bdelloidea</taxon>
        <taxon>Philodinida</taxon>
        <taxon>Philodinidae</taxon>
        <taxon>Rotaria</taxon>
    </lineage>
</organism>
<dbReference type="Proteomes" id="UP000663851">
    <property type="component" value="Unassembled WGS sequence"/>
</dbReference>
<evidence type="ECO:0000256" key="2">
    <source>
        <dbReference type="ARBA" id="ARBA00022692"/>
    </source>
</evidence>
<feature type="transmembrane region" description="Helical" evidence="5">
    <location>
        <begin position="16"/>
        <end position="38"/>
    </location>
</feature>
<evidence type="ECO:0000313" key="10">
    <source>
        <dbReference type="EMBL" id="CAF4508217.1"/>
    </source>
</evidence>
<dbReference type="EMBL" id="CAJNYD010000674">
    <property type="protein sequence ID" value="CAF3285933.1"/>
    <property type="molecule type" value="Genomic_DNA"/>
</dbReference>
<accession>A0A817SGM5</accession>
<comment type="subcellular location">
    <subcellularLocation>
        <location evidence="1">Membrane</location>
    </subcellularLocation>
</comment>
<proteinExistence type="predicted"/>
<comment type="caution">
    <text evidence="7">The sequence shown here is derived from an EMBL/GenBank/DDBJ whole genome shotgun (WGS) entry which is preliminary data.</text>
</comment>
<dbReference type="Proteomes" id="UP000663873">
    <property type="component" value="Unassembled WGS sequence"/>
</dbReference>
<keyword evidence="4 5" id="KW-0472">Membrane</keyword>
<evidence type="ECO:0000313" key="8">
    <source>
        <dbReference type="EMBL" id="CAF3454280.1"/>
    </source>
</evidence>
<feature type="domain" description="G-protein coupled receptors family 1 profile" evidence="6">
    <location>
        <begin position="20"/>
        <end position="123"/>
    </location>
</feature>
<evidence type="ECO:0000256" key="4">
    <source>
        <dbReference type="ARBA" id="ARBA00023136"/>
    </source>
</evidence>
<evidence type="ECO:0000313" key="7">
    <source>
        <dbReference type="EMBL" id="CAF3285933.1"/>
    </source>
</evidence>
<dbReference type="SUPFAM" id="SSF81321">
    <property type="entry name" value="Family A G protein-coupled receptor-like"/>
    <property type="match status" value="1"/>
</dbReference>
<dbReference type="EMBL" id="CAJNXB010005891">
    <property type="protein sequence ID" value="CAF3454280.1"/>
    <property type="molecule type" value="Genomic_DNA"/>
</dbReference>
<dbReference type="PROSITE" id="PS50262">
    <property type="entry name" value="G_PROTEIN_RECEP_F1_2"/>
    <property type="match status" value="1"/>
</dbReference>
<evidence type="ECO:0000259" key="6">
    <source>
        <dbReference type="PROSITE" id="PS50262"/>
    </source>
</evidence>
<dbReference type="InterPro" id="IPR017452">
    <property type="entry name" value="GPCR_Rhodpsn_7TM"/>
</dbReference>
<evidence type="ECO:0000313" key="12">
    <source>
        <dbReference type="Proteomes" id="UP000663873"/>
    </source>
</evidence>
<dbReference type="Gene3D" id="1.20.1070.10">
    <property type="entry name" value="Rhodopsin 7-helix transmembrane proteins"/>
    <property type="match status" value="1"/>
</dbReference>
<name>A0A817SGM5_9BILA</name>
<protein>
    <recommendedName>
        <fullName evidence="6">G-protein coupled receptors family 1 profile domain-containing protein</fullName>
    </recommendedName>
</protein>
<keyword evidence="3 5" id="KW-1133">Transmembrane helix</keyword>
<keyword evidence="12" id="KW-1185">Reference proteome</keyword>
<dbReference type="EMBL" id="CAJOBO010000589">
    <property type="protein sequence ID" value="CAF4253230.1"/>
    <property type="molecule type" value="Genomic_DNA"/>
</dbReference>
<evidence type="ECO:0000256" key="5">
    <source>
        <dbReference type="SAM" id="Phobius"/>
    </source>
</evidence>
<feature type="transmembrane region" description="Helical" evidence="5">
    <location>
        <begin position="92"/>
        <end position="109"/>
    </location>
</feature>
<reference evidence="7" key="1">
    <citation type="submission" date="2021-02" db="EMBL/GenBank/DDBJ databases">
        <authorList>
            <person name="Nowell W R."/>
        </authorList>
    </citation>
    <scope>NUCLEOTIDE SEQUENCE</scope>
</reference>
<dbReference type="Proteomes" id="UP000663825">
    <property type="component" value="Unassembled WGS sequence"/>
</dbReference>
<gene>
    <name evidence="9" type="ORF">HFQ381_LOCUS10594</name>
    <name evidence="7" type="ORF">LUA448_LOCUS6858</name>
    <name evidence="8" type="ORF">TIS948_LOCUS32162</name>
    <name evidence="10" type="ORF">UJA718_LOCUS26812</name>
</gene>
<keyword evidence="2 5" id="KW-0812">Transmembrane</keyword>